<keyword evidence="5" id="KW-0769">Symport</keyword>
<feature type="transmembrane region" description="Helical" evidence="10">
    <location>
        <begin position="395"/>
        <end position="414"/>
    </location>
</feature>
<keyword evidence="12" id="KW-1185">Reference proteome</keyword>
<evidence type="ECO:0000313" key="11">
    <source>
        <dbReference type="EMBL" id="TDQ40813.1"/>
    </source>
</evidence>
<evidence type="ECO:0000256" key="8">
    <source>
        <dbReference type="ARBA" id="ARBA00031174"/>
    </source>
</evidence>
<evidence type="ECO:0000256" key="5">
    <source>
        <dbReference type="ARBA" id="ARBA00022847"/>
    </source>
</evidence>
<dbReference type="PANTHER" id="PTHR10283">
    <property type="entry name" value="SOLUTE CARRIER FAMILY 13 MEMBER"/>
    <property type="match status" value="1"/>
</dbReference>
<evidence type="ECO:0000256" key="9">
    <source>
        <dbReference type="SAM" id="MobiDB-lite"/>
    </source>
</evidence>
<dbReference type="Proteomes" id="UP000295632">
    <property type="component" value="Unassembled WGS sequence"/>
</dbReference>
<evidence type="ECO:0000256" key="6">
    <source>
        <dbReference type="ARBA" id="ARBA00022989"/>
    </source>
</evidence>
<organism evidence="11 12">
    <name type="scientific">Aureibacillus halotolerans</name>
    <dbReference type="NCBI Taxonomy" id="1508390"/>
    <lineage>
        <taxon>Bacteria</taxon>
        <taxon>Bacillati</taxon>
        <taxon>Bacillota</taxon>
        <taxon>Bacilli</taxon>
        <taxon>Bacillales</taxon>
        <taxon>Bacillaceae</taxon>
        <taxon>Aureibacillus</taxon>
    </lineage>
</organism>
<feature type="transmembrane region" description="Helical" evidence="10">
    <location>
        <begin position="66"/>
        <end position="83"/>
    </location>
</feature>
<feature type="transmembrane region" description="Helical" evidence="10">
    <location>
        <begin position="426"/>
        <end position="448"/>
    </location>
</feature>
<feature type="transmembrane region" description="Helical" evidence="10">
    <location>
        <begin position="135"/>
        <end position="154"/>
    </location>
</feature>
<comment type="caution">
    <text evidence="11">The sequence shown here is derived from an EMBL/GenBank/DDBJ whole genome shotgun (WGS) entry which is preliminary data.</text>
</comment>
<evidence type="ECO:0000256" key="3">
    <source>
        <dbReference type="ARBA" id="ARBA00020150"/>
    </source>
</evidence>
<dbReference type="InterPro" id="IPR001898">
    <property type="entry name" value="SLC13A/DASS"/>
</dbReference>
<dbReference type="EMBL" id="SNYJ01000005">
    <property type="protein sequence ID" value="TDQ40813.1"/>
    <property type="molecule type" value="Genomic_DNA"/>
</dbReference>
<feature type="region of interest" description="Disordered" evidence="9">
    <location>
        <begin position="37"/>
        <end position="60"/>
    </location>
</feature>
<feature type="transmembrane region" description="Helical" evidence="10">
    <location>
        <begin position="273"/>
        <end position="297"/>
    </location>
</feature>
<keyword evidence="6 10" id="KW-1133">Transmembrane helix</keyword>
<keyword evidence="4 10" id="KW-0812">Transmembrane</keyword>
<evidence type="ECO:0000256" key="1">
    <source>
        <dbReference type="ARBA" id="ARBA00004141"/>
    </source>
</evidence>
<keyword evidence="7 10" id="KW-0472">Membrane</keyword>
<comment type="similarity">
    <text evidence="2">Belongs to the SLC13A/DASS transporter (TC 2.A.47) family. NADC subfamily.</text>
</comment>
<feature type="transmembrane region" description="Helical" evidence="10">
    <location>
        <begin position="332"/>
        <end position="351"/>
    </location>
</feature>
<proteinExistence type="inferred from homology"/>
<feature type="transmembrane region" description="Helical" evidence="10">
    <location>
        <begin position="235"/>
        <end position="253"/>
    </location>
</feature>
<dbReference type="GO" id="GO:0008514">
    <property type="term" value="F:organic anion transmembrane transporter activity"/>
    <property type="evidence" value="ECO:0007669"/>
    <property type="project" value="UniProtKB-ARBA"/>
</dbReference>
<dbReference type="Pfam" id="PF00939">
    <property type="entry name" value="Na_sulph_symp"/>
    <property type="match status" value="1"/>
</dbReference>
<dbReference type="GO" id="GO:0015293">
    <property type="term" value="F:symporter activity"/>
    <property type="evidence" value="ECO:0007669"/>
    <property type="project" value="UniProtKB-KW"/>
</dbReference>
<feature type="transmembrane region" description="Helical" evidence="10">
    <location>
        <begin position="95"/>
        <end position="115"/>
    </location>
</feature>
<feature type="transmembrane region" description="Helical" evidence="10">
    <location>
        <begin position="357"/>
        <end position="374"/>
    </location>
</feature>
<dbReference type="CDD" id="cd01115">
    <property type="entry name" value="SLC13_permease"/>
    <property type="match status" value="1"/>
</dbReference>
<feature type="transmembrane region" description="Helical" evidence="10">
    <location>
        <begin position="194"/>
        <end position="214"/>
    </location>
</feature>
<dbReference type="GO" id="GO:0005886">
    <property type="term" value="C:plasma membrane"/>
    <property type="evidence" value="ECO:0007669"/>
    <property type="project" value="TreeGrafter"/>
</dbReference>
<keyword evidence="5" id="KW-0813">Transport</keyword>
<evidence type="ECO:0000256" key="4">
    <source>
        <dbReference type="ARBA" id="ARBA00022692"/>
    </source>
</evidence>
<evidence type="ECO:0000256" key="7">
    <source>
        <dbReference type="ARBA" id="ARBA00023136"/>
    </source>
</evidence>
<protein>
    <recommendedName>
        <fullName evidence="3">Sodium-dependent dicarboxylate transporter SdcS</fullName>
    </recommendedName>
    <alternativeName>
        <fullName evidence="8">Na(+)/dicarboxylate symporter</fullName>
    </alternativeName>
</protein>
<accession>A0A4R6U7C9</accession>
<dbReference type="GO" id="GO:1905039">
    <property type="term" value="P:carboxylic acid transmembrane transport"/>
    <property type="evidence" value="ECO:0007669"/>
    <property type="project" value="UniProtKB-ARBA"/>
</dbReference>
<evidence type="ECO:0000313" key="12">
    <source>
        <dbReference type="Proteomes" id="UP000295632"/>
    </source>
</evidence>
<feature type="transmembrane region" description="Helical" evidence="10">
    <location>
        <begin position="460"/>
        <end position="479"/>
    </location>
</feature>
<dbReference type="AlphaFoldDB" id="A0A4R6U7C9"/>
<comment type="subcellular location">
    <subcellularLocation>
        <location evidence="1">Membrane</location>
        <topology evidence="1">Multi-pass membrane protein</topology>
    </subcellularLocation>
</comment>
<dbReference type="NCBIfam" id="TIGR00785">
    <property type="entry name" value="dass"/>
    <property type="match status" value="1"/>
</dbReference>
<feature type="transmembrane region" description="Helical" evidence="10">
    <location>
        <begin position="519"/>
        <end position="543"/>
    </location>
</feature>
<sequence>MLKSTALALWSSLWRSHAQTKHHLRFYKLQFSKSTIEHGKPGASSTSLSPTEKEKQPKPNYSKPQLIGLLLGPLLFVLTLLFFHPTDLSPEGRAVLASTLWIATWWVTEAIPIPATSLLPILLLPLTGAMESDAVFSSYGDDIIFLFLGGFFIATAMEKWDLHKRIALSIISWIGTSTNRIIFGFMLATGFLSMWVSNTAATMMMIPIGLAMVYQVSQTLKGEEHKTTLKKFEKAIIFGIGYSGTIGGLGTLIGTPPNIILAGTAQNLFDVEISFAGFMAFAAPLSIILILFTWFFLTRIVYKVDLKQLPGGKEVITKELSALGRVSFEEKIVLTVFCFAATMWVTRTFLWESLIPGITDGMIAVTATILLFLIPRREKSGEDDRILSWKDSKEIPWGILLLFGGGLAIAAGFSESGLSDWLGNRLSVLDGMNIIIIIAATTLLILFLTEITSNTATATMIMPVVAALALALNIHPFALMVPGALAANCAFMLPVGTPPNAIIFGTGKITIADMVKNGFWLNIIAAALIIFAVTVLLPIMWGIDLNSVPENFR</sequence>
<feature type="transmembrane region" description="Helical" evidence="10">
    <location>
        <begin position="485"/>
        <end position="507"/>
    </location>
</feature>
<gene>
    <name evidence="11" type="ORF">EV213_105159</name>
</gene>
<dbReference type="PANTHER" id="PTHR10283:SF82">
    <property type="entry name" value="SOLUTE CARRIER FAMILY 13 MEMBER 2"/>
    <property type="match status" value="1"/>
</dbReference>
<dbReference type="OrthoDB" id="9766267at2"/>
<evidence type="ECO:0000256" key="10">
    <source>
        <dbReference type="SAM" id="Phobius"/>
    </source>
</evidence>
<name>A0A4R6U7C9_9BACI</name>
<evidence type="ECO:0000256" key="2">
    <source>
        <dbReference type="ARBA" id="ARBA00006772"/>
    </source>
</evidence>
<reference evidence="11 12" key="1">
    <citation type="submission" date="2019-03" db="EMBL/GenBank/DDBJ databases">
        <title>Genomic Encyclopedia of Type Strains, Phase IV (KMG-IV): sequencing the most valuable type-strain genomes for metagenomic binning, comparative biology and taxonomic classification.</title>
        <authorList>
            <person name="Goeker M."/>
        </authorList>
    </citation>
    <scope>NUCLEOTIDE SEQUENCE [LARGE SCALE GENOMIC DNA]</scope>
    <source>
        <strain evidence="11 12">DSM 28697</strain>
    </source>
</reference>